<evidence type="ECO:0000256" key="4">
    <source>
        <dbReference type="ARBA" id="ARBA00023015"/>
    </source>
</evidence>
<gene>
    <name evidence="10" type="ORF">JOM49_003648</name>
</gene>
<organism evidence="10 11">
    <name type="scientific">Amycolatopsis magusensis</name>
    <dbReference type="NCBI Taxonomy" id="882444"/>
    <lineage>
        <taxon>Bacteria</taxon>
        <taxon>Bacillati</taxon>
        <taxon>Actinomycetota</taxon>
        <taxon>Actinomycetes</taxon>
        <taxon>Pseudonocardiales</taxon>
        <taxon>Pseudonocardiaceae</taxon>
        <taxon>Amycolatopsis</taxon>
    </lineage>
</organism>
<feature type="domain" description="HTH araC/xylS-type" evidence="8">
    <location>
        <begin position="944"/>
        <end position="1042"/>
    </location>
</feature>
<dbReference type="Gene3D" id="1.10.287.130">
    <property type="match status" value="1"/>
</dbReference>
<dbReference type="SMART" id="SM00387">
    <property type="entry name" value="HATPase_c"/>
    <property type="match status" value="1"/>
</dbReference>
<dbReference type="InterPro" id="IPR011006">
    <property type="entry name" value="CheY-like_superfamily"/>
</dbReference>
<dbReference type="Pfam" id="PF13377">
    <property type="entry name" value="Peripla_BP_3"/>
    <property type="match status" value="1"/>
</dbReference>
<keyword evidence="4" id="KW-0805">Transcription regulation</keyword>
<comment type="subcellular location">
    <subcellularLocation>
        <location evidence="2">Cell membrane</location>
    </subcellularLocation>
</comment>
<comment type="caution">
    <text evidence="7">Lacks conserved residue(s) required for the propagation of feature annotation.</text>
</comment>
<dbReference type="SUPFAM" id="SSF53822">
    <property type="entry name" value="Periplasmic binding protein-like I"/>
    <property type="match status" value="1"/>
</dbReference>
<dbReference type="PROSITE" id="PS00041">
    <property type="entry name" value="HTH_ARAC_FAMILY_1"/>
    <property type="match status" value="1"/>
</dbReference>
<feature type="domain" description="Response regulatory" evidence="9">
    <location>
        <begin position="809"/>
        <end position="928"/>
    </location>
</feature>
<evidence type="ECO:0000256" key="6">
    <source>
        <dbReference type="ARBA" id="ARBA00023163"/>
    </source>
</evidence>
<dbReference type="Gene3D" id="3.30.565.10">
    <property type="entry name" value="Histidine kinase-like ATPase, C-terminal domain"/>
    <property type="match status" value="1"/>
</dbReference>
<dbReference type="InterPro" id="IPR003594">
    <property type="entry name" value="HATPase_dom"/>
</dbReference>
<protein>
    <recommendedName>
        <fullName evidence="3">histidine kinase</fullName>
        <ecNumber evidence="3">2.7.13.3</ecNumber>
    </recommendedName>
</protein>
<dbReference type="InterPro" id="IPR036097">
    <property type="entry name" value="HisK_dim/P_sf"/>
</dbReference>
<dbReference type="Proteomes" id="UP000741013">
    <property type="component" value="Unassembled WGS sequence"/>
</dbReference>
<dbReference type="SUPFAM" id="SSF46689">
    <property type="entry name" value="Homeodomain-like"/>
    <property type="match status" value="2"/>
</dbReference>
<evidence type="ECO:0000256" key="3">
    <source>
        <dbReference type="ARBA" id="ARBA00012438"/>
    </source>
</evidence>
<comment type="catalytic activity">
    <reaction evidence="1">
        <text>ATP + protein L-histidine = ADP + protein N-phospho-L-histidine.</text>
        <dbReference type="EC" id="2.7.13.3"/>
    </reaction>
</comment>
<accession>A0ABS4PRT2</accession>
<dbReference type="Gene3D" id="3.40.50.2300">
    <property type="match status" value="3"/>
</dbReference>
<dbReference type="SMART" id="SM00342">
    <property type="entry name" value="HTH_ARAC"/>
    <property type="match status" value="1"/>
</dbReference>
<dbReference type="PROSITE" id="PS01124">
    <property type="entry name" value="HTH_ARAC_FAMILY_2"/>
    <property type="match status" value="1"/>
</dbReference>
<keyword evidence="5" id="KW-0238">DNA-binding</keyword>
<dbReference type="SUPFAM" id="SSF52172">
    <property type="entry name" value="CheY-like"/>
    <property type="match status" value="1"/>
</dbReference>
<dbReference type="RefSeq" id="WP_209665462.1">
    <property type="nucleotide sequence ID" value="NZ_JAGGMS010000001.1"/>
</dbReference>
<reference evidence="10 11" key="1">
    <citation type="submission" date="2021-03" db="EMBL/GenBank/DDBJ databases">
        <title>Sequencing the genomes of 1000 actinobacteria strains.</title>
        <authorList>
            <person name="Klenk H.-P."/>
        </authorList>
    </citation>
    <scope>NUCLEOTIDE SEQUENCE [LARGE SCALE GENOMIC DNA]</scope>
    <source>
        <strain evidence="10 11">DSM 45510</strain>
    </source>
</reference>
<dbReference type="EMBL" id="JAGGMS010000001">
    <property type="protein sequence ID" value="MBP2182122.1"/>
    <property type="molecule type" value="Genomic_DNA"/>
</dbReference>
<dbReference type="CDD" id="cd06267">
    <property type="entry name" value="PBP1_LacI_sugar_binding-like"/>
    <property type="match status" value="1"/>
</dbReference>
<dbReference type="SUPFAM" id="SSF55874">
    <property type="entry name" value="ATPase domain of HSP90 chaperone/DNA topoisomerase II/histidine kinase"/>
    <property type="match status" value="1"/>
</dbReference>
<name>A0ABS4PRT2_9PSEU</name>
<keyword evidence="11" id="KW-1185">Reference proteome</keyword>
<evidence type="ECO:0000259" key="8">
    <source>
        <dbReference type="PROSITE" id="PS01124"/>
    </source>
</evidence>
<dbReference type="SUPFAM" id="SSF47384">
    <property type="entry name" value="Homodimeric domain of signal transducing histidine kinase"/>
    <property type="match status" value="1"/>
</dbReference>
<dbReference type="Pfam" id="PF12833">
    <property type="entry name" value="HTH_18"/>
    <property type="match status" value="1"/>
</dbReference>
<dbReference type="InterPro" id="IPR009057">
    <property type="entry name" value="Homeodomain-like_sf"/>
</dbReference>
<dbReference type="EC" id="2.7.13.3" evidence="3"/>
<dbReference type="InterPro" id="IPR018060">
    <property type="entry name" value="HTH_AraC"/>
</dbReference>
<dbReference type="PANTHER" id="PTHR30146">
    <property type="entry name" value="LACI-RELATED TRANSCRIPTIONAL REPRESSOR"/>
    <property type="match status" value="1"/>
</dbReference>
<dbReference type="InterPro" id="IPR046335">
    <property type="entry name" value="LacI/GalR-like_sensor"/>
</dbReference>
<dbReference type="InterPro" id="IPR020449">
    <property type="entry name" value="Tscrpt_reg_AraC-type_HTH"/>
</dbReference>
<proteinExistence type="predicted"/>
<evidence type="ECO:0000256" key="2">
    <source>
        <dbReference type="ARBA" id="ARBA00004236"/>
    </source>
</evidence>
<evidence type="ECO:0000256" key="1">
    <source>
        <dbReference type="ARBA" id="ARBA00000085"/>
    </source>
</evidence>
<dbReference type="InterPro" id="IPR028082">
    <property type="entry name" value="Peripla_BP_I"/>
</dbReference>
<keyword evidence="6" id="KW-0804">Transcription</keyword>
<dbReference type="PRINTS" id="PR00032">
    <property type="entry name" value="HTHARAC"/>
</dbReference>
<dbReference type="InterPro" id="IPR001789">
    <property type="entry name" value="Sig_transdc_resp-reg_receiver"/>
</dbReference>
<comment type="caution">
    <text evidence="10">The sequence shown here is derived from an EMBL/GenBank/DDBJ whole genome shotgun (WGS) entry which is preliminary data.</text>
</comment>
<evidence type="ECO:0000313" key="11">
    <source>
        <dbReference type="Proteomes" id="UP000741013"/>
    </source>
</evidence>
<evidence type="ECO:0000259" key="9">
    <source>
        <dbReference type="PROSITE" id="PS50110"/>
    </source>
</evidence>
<dbReference type="PROSITE" id="PS50110">
    <property type="entry name" value="RESPONSE_REGULATORY"/>
    <property type="match status" value="1"/>
</dbReference>
<dbReference type="InterPro" id="IPR036890">
    <property type="entry name" value="HATPase_C_sf"/>
</dbReference>
<dbReference type="Gene3D" id="1.10.10.60">
    <property type="entry name" value="Homeodomain-like"/>
    <property type="match status" value="2"/>
</dbReference>
<dbReference type="InterPro" id="IPR018062">
    <property type="entry name" value="HTH_AraC-typ_CS"/>
</dbReference>
<evidence type="ECO:0000256" key="7">
    <source>
        <dbReference type="PROSITE-ProRule" id="PRU00169"/>
    </source>
</evidence>
<evidence type="ECO:0000313" key="10">
    <source>
        <dbReference type="EMBL" id="MBP2182122.1"/>
    </source>
</evidence>
<dbReference type="PANTHER" id="PTHR30146:SF109">
    <property type="entry name" value="HTH-TYPE TRANSCRIPTIONAL REGULATOR GALS"/>
    <property type="match status" value="1"/>
</dbReference>
<sequence>MTADRRAIGLVTANIDLGVAPAVWSGVLAAARHHDVDLICFPGGEIGAAERPANAVYHLVTPGLVDGLICWASALGLPERHPRAEKFGRRFGRVPMVCLNGAIGAQRPLTLDSYQGMCRAIDHLIGEHGRRDLAFLQGPVRNPVTADRLRAYHDTLDRYKIRPDRALVSPPVDFRRDAGAAAMRVLLDARGLVPGRDFTALVACSDFLAAEAIGVLTERGVRVPEDVAVIGFNDSPEARFCSPPLTSVSMPFAELGRQAVETLLSRLGGDPARGRSAPVAELVVRRSCGCAGESPVVSREFAGFPATLRKHGISQEAGRLLLSEFRAALADDSSADFPGMAVRMADGGDADAWDETILALHQHTGAGPEASELISRARIAVAGNARRMLEYERWQTEQMAQRLRETGVALSSVGDERDLTSVLARQLPLLGVGDWKLSIGPATALTRTDVLHRDRRSTWIAVPLQVRDEPLGIGLFEAGPPDGGFYRALGEQISSAVQDIRLFREVEAAEEADSVKTSLLGKMTEELRAPVEAILKESAGVLAAGPPPEVRDALSRIAAGAEYQLGVLGDLLELADAELDSLKLCAGLIDPRALLAEVFGAVGPGRLPLIEADGQRLRQALLTLSRSVGRRARRTVEADVLPPHLRIRISYEGTGTPRGGLGLSIARRLIALHNGSLRFETGSAGGTFHLFLPLPGPQGQAVADESADSLLCVADGPAAEEAIAAAGLAGLSVLKLGTGDDVAAVLDENRPAAVAWDTAALRPEHWAVLRQLHDHPKLRRTPFLAYAAGHGRDLHEVITAVRPVELGGLAVIADPDPRVQAGTQQLIAQLQPGHLALTAPDGATALSLIGHDVPNLLILARQLRDMDAFDVLERLHGDTRLSDVPALVLSGDELTYDDIRRAAPHARTVLLGKGILSDAETIKLLRRLLDPGTGRRAPNRQEVQRAVVYLHQNYQHQITRRQVAKAAEMSEDYLSRRFHRELCVSPWEYLTRLRIARAKERLHETDDSIQAIARQVGFHDRAYFSRIFRKHTGVPPQNYRCLRLTS</sequence>
<evidence type="ECO:0000256" key="5">
    <source>
        <dbReference type="ARBA" id="ARBA00023125"/>
    </source>
</evidence>